<reference evidence="2" key="1">
    <citation type="submission" date="2020-01" db="EMBL/GenBank/DDBJ databases">
        <authorList>
            <consortium name="DOE Joint Genome Institute"/>
            <person name="Haridas S."/>
            <person name="Albert R."/>
            <person name="Binder M."/>
            <person name="Bloem J."/>
            <person name="Labutti K."/>
            <person name="Salamov A."/>
            <person name="Andreopoulos B."/>
            <person name="Baker S.E."/>
            <person name="Barry K."/>
            <person name="Bills G."/>
            <person name="Bluhm B.H."/>
            <person name="Cannon C."/>
            <person name="Castanera R."/>
            <person name="Culley D.E."/>
            <person name="Daum C."/>
            <person name="Ezra D."/>
            <person name="Gonzalez J.B."/>
            <person name="Henrissat B."/>
            <person name="Kuo A."/>
            <person name="Liang C."/>
            <person name="Lipzen A."/>
            <person name="Lutzoni F."/>
            <person name="Magnuson J."/>
            <person name="Mondo S."/>
            <person name="Nolan M."/>
            <person name="Ohm R."/>
            <person name="Pangilinan J."/>
            <person name="Park H.-J."/>
            <person name="Ramirez L."/>
            <person name="Alfaro M."/>
            <person name="Sun H."/>
            <person name="Tritt A."/>
            <person name="Yoshinaga Y."/>
            <person name="Zwiers L.-H."/>
            <person name="Turgeon B.G."/>
            <person name="Goodwin S.B."/>
            <person name="Spatafora J.W."/>
            <person name="Crous P.W."/>
            <person name="Grigoriev I.V."/>
        </authorList>
    </citation>
    <scope>NUCLEOTIDE SEQUENCE</scope>
    <source>
        <strain evidence="2">IPT5</strain>
    </source>
</reference>
<keyword evidence="1" id="KW-0732">Signal</keyword>
<dbReference type="OrthoDB" id="4843554at2759"/>
<evidence type="ECO:0000256" key="1">
    <source>
        <dbReference type="SAM" id="SignalP"/>
    </source>
</evidence>
<dbReference type="EMBL" id="MU006293">
    <property type="protein sequence ID" value="KAF2854353.1"/>
    <property type="molecule type" value="Genomic_DNA"/>
</dbReference>
<sequence length="193" mass="19353">MLFQKLAIVSALTALVAGQDIGPDDIPVECGAVCGPVIALSRGCDATTNDDATELNCICTAPNANTLVPFCDACVAQFRVPDNDDNDDNDDNTPDVNDVREVLTRCSFTTTSFNTASASAALSSITQSLGSNRPNATPSGGSVITTTSGSVVLTTSVAAATSTIGQQTVNAAPAHTAGAAIGLGALGFALGML</sequence>
<protein>
    <recommendedName>
        <fullName evidence="4">Extracellular membrane protein CFEM domain-containing protein</fullName>
    </recommendedName>
</protein>
<evidence type="ECO:0000313" key="2">
    <source>
        <dbReference type="EMBL" id="KAF2854353.1"/>
    </source>
</evidence>
<proteinExistence type="predicted"/>
<organism evidence="2 3">
    <name type="scientific">Plenodomus tracheiphilus IPT5</name>
    <dbReference type="NCBI Taxonomy" id="1408161"/>
    <lineage>
        <taxon>Eukaryota</taxon>
        <taxon>Fungi</taxon>
        <taxon>Dikarya</taxon>
        <taxon>Ascomycota</taxon>
        <taxon>Pezizomycotina</taxon>
        <taxon>Dothideomycetes</taxon>
        <taxon>Pleosporomycetidae</taxon>
        <taxon>Pleosporales</taxon>
        <taxon>Pleosporineae</taxon>
        <taxon>Leptosphaeriaceae</taxon>
        <taxon>Plenodomus</taxon>
    </lineage>
</organism>
<evidence type="ECO:0008006" key="4">
    <source>
        <dbReference type="Google" id="ProtNLM"/>
    </source>
</evidence>
<name>A0A6A7BG62_9PLEO</name>
<evidence type="ECO:0000313" key="3">
    <source>
        <dbReference type="Proteomes" id="UP000799423"/>
    </source>
</evidence>
<dbReference type="AlphaFoldDB" id="A0A6A7BG62"/>
<gene>
    <name evidence="2" type="ORF">T440DRAFT_273655</name>
</gene>
<keyword evidence="3" id="KW-1185">Reference proteome</keyword>
<feature type="signal peptide" evidence="1">
    <location>
        <begin position="1"/>
        <end position="18"/>
    </location>
</feature>
<dbReference type="Proteomes" id="UP000799423">
    <property type="component" value="Unassembled WGS sequence"/>
</dbReference>
<accession>A0A6A7BG62</accession>
<feature type="chain" id="PRO_5025489187" description="Extracellular membrane protein CFEM domain-containing protein" evidence="1">
    <location>
        <begin position="19"/>
        <end position="193"/>
    </location>
</feature>